<comment type="similarity">
    <text evidence="1 4">Belongs to the universal ribosomal protein uL10 family.</text>
</comment>
<evidence type="ECO:0000259" key="5">
    <source>
        <dbReference type="Pfam" id="PF17777"/>
    </source>
</evidence>
<accession>A0A0G4HUY0</accession>
<dbReference type="Pfam" id="PF00466">
    <property type="entry name" value="Ribosomal_L10"/>
    <property type="match status" value="1"/>
</dbReference>
<keyword evidence="2 4" id="KW-0689">Ribosomal protein</keyword>
<evidence type="ECO:0000256" key="3">
    <source>
        <dbReference type="ARBA" id="ARBA00023274"/>
    </source>
</evidence>
<proteinExistence type="inferred from homology"/>
<dbReference type="FunFam" id="3.90.105.20:FF:000001">
    <property type="entry name" value="60S acidic ribosomal protein P0"/>
    <property type="match status" value="1"/>
</dbReference>
<dbReference type="GO" id="GO:0000027">
    <property type="term" value="P:ribosomal large subunit assembly"/>
    <property type="evidence" value="ECO:0007669"/>
    <property type="project" value="TreeGrafter"/>
</dbReference>
<dbReference type="InterPro" id="IPR050323">
    <property type="entry name" value="Ribosomal_protein_uL10"/>
</dbReference>
<dbReference type="GO" id="GO:0003735">
    <property type="term" value="F:structural constituent of ribosome"/>
    <property type="evidence" value="ECO:0007669"/>
    <property type="project" value="TreeGrafter"/>
</dbReference>
<dbReference type="SUPFAM" id="SSF160369">
    <property type="entry name" value="Ribosomal protein L10-like"/>
    <property type="match status" value="1"/>
</dbReference>
<evidence type="ECO:0000256" key="1">
    <source>
        <dbReference type="ARBA" id="ARBA00008889"/>
    </source>
</evidence>
<name>A0A0G4HUY0_9ALVE</name>
<keyword evidence="3 4" id="KW-0687">Ribonucleoprotein</keyword>
<dbReference type="Gene3D" id="3.30.70.1730">
    <property type="match status" value="1"/>
</dbReference>
<dbReference type="VEuPathDB" id="CryptoDB:Cvel_8717"/>
<gene>
    <name evidence="6" type="ORF">Cvel_8717</name>
</gene>
<sequence length="314" mass="34017">MPKLTKRQKKDIYFEKLAHLIETYPQILVVSCDNVGSKQMAEVRFALRGKAILLFGKNTMMRRCLRNKLEEHPEYQNLINQIQLNVGFVFCIADINEVREAVTANKVPAAARQGAIAPVDVHIPAGPCGLDPAQTSFFQALGIATKITKGQIEIIQPVHIVKKGLKVAASQAALLQKLGLKPFMYGLEVQCVYDHGSVFDVAVLDITTDVLIQKFQTGLRNIAALSLATHIPTAAALPHLLLRAYKNCVGLVIDSDYTFPQMEMIRAYLADPSAFAVAAAPAAASGGDAGAAAAPVAAAVEEEEEEAMDFDLFD</sequence>
<organism evidence="6">
    <name type="scientific">Chromera velia CCMP2878</name>
    <dbReference type="NCBI Taxonomy" id="1169474"/>
    <lineage>
        <taxon>Eukaryota</taxon>
        <taxon>Sar</taxon>
        <taxon>Alveolata</taxon>
        <taxon>Colpodellida</taxon>
        <taxon>Chromeraceae</taxon>
        <taxon>Chromera</taxon>
    </lineage>
</organism>
<dbReference type="InterPro" id="IPR043141">
    <property type="entry name" value="Ribosomal_uL10-like_sf"/>
</dbReference>
<evidence type="ECO:0000313" key="6">
    <source>
        <dbReference type="EMBL" id="CEM48208.1"/>
    </source>
</evidence>
<evidence type="ECO:0000256" key="4">
    <source>
        <dbReference type="PIRNR" id="PIRNR039087"/>
    </source>
</evidence>
<feature type="domain" description="Large ribosomal subunit protein uL10-like insertion" evidence="5">
    <location>
        <begin position="111"/>
        <end position="179"/>
    </location>
</feature>
<dbReference type="GO" id="GO:0070180">
    <property type="term" value="F:large ribosomal subunit rRNA binding"/>
    <property type="evidence" value="ECO:0007669"/>
    <property type="project" value="TreeGrafter"/>
</dbReference>
<dbReference type="Pfam" id="PF17777">
    <property type="entry name" value="RL10P_insert"/>
    <property type="match status" value="1"/>
</dbReference>
<dbReference type="PhylomeDB" id="A0A0G4HUY0"/>
<dbReference type="Pfam" id="PF00428">
    <property type="entry name" value="Ribosomal_60s"/>
    <property type="match status" value="1"/>
</dbReference>
<dbReference type="InterPro" id="IPR043164">
    <property type="entry name" value="Ribosomal_uL10-like_insert_sf"/>
</dbReference>
<dbReference type="PANTHER" id="PTHR45699:SF3">
    <property type="entry name" value="LARGE RIBOSOMAL SUBUNIT PROTEIN UL10"/>
    <property type="match status" value="1"/>
</dbReference>
<dbReference type="EMBL" id="CDMZ01003965">
    <property type="protein sequence ID" value="CEM48208.1"/>
    <property type="molecule type" value="Genomic_DNA"/>
</dbReference>
<evidence type="ECO:0000256" key="2">
    <source>
        <dbReference type="ARBA" id="ARBA00022980"/>
    </source>
</evidence>
<dbReference type="InterPro" id="IPR040637">
    <property type="entry name" value="Ribosomal_uL10-like_insert"/>
</dbReference>
<dbReference type="InterPro" id="IPR030670">
    <property type="entry name" value="uL10_eukaryotes"/>
</dbReference>
<dbReference type="PANTHER" id="PTHR45699">
    <property type="entry name" value="60S ACIDIC RIBOSOMAL PROTEIN P0"/>
    <property type="match status" value="1"/>
</dbReference>
<dbReference type="CDD" id="cd05795">
    <property type="entry name" value="Ribosomal_P0_L10e"/>
    <property type="match status" value="1"/>
</dbReference>
<reference evidence="6" key="1">
    <citation type="submission" date="2014-11" db="EMBL/GenBank/DDBJ databases">
        <authorList>
            <person name="Otto D Thomas"/>
            <person name="Naeem Raeece"/>
        </authorList>
    </citation>
    <scope>NUCLEOTIDE SEQUENCE</scope>
</reference>
<dbReference type="InterPro" id="IPR001790">
    <property type="entry name" value="Ribosomal_uL10"/>
</dbReference>
<dbReference type="GO" id="GO:0022625">
    <property type="term" value="C:cytosolic large ribosomal subunit"/>
    <property type="evidence" value="ECO:0007669"/>
    <property type="project" value="TreeGrafter"/>
</dbReference>
<protein>
    <recommendedName>
        <fullName evidence="4">60S acidic ribosomal protein P0</fullName>
    </recommendedName>
</protein>
<dbReference type="AlphaFoldDB" id="A0A0G4HUY0"/>
<dbReference type="Gene3D" id="3.90.105.20">
    <property type="match status" value="1"/>
</dbReference>
<dbReference type="PIRSF" id="PIRSF039087">
    <property type="entry name" value="L10E"/>
    <property type="match status" value="1"/>
</dbReference>
<comment type="function">
    <text evidence="4">Ribosomal protein P0 is the functional equivalent of E.coli protein L10.</text>
</comment>
<dbReference type="GO" id="GO:0002181">
    <property type="term" value="P:cytoplasmic translation"/>
    <property type="evidence" value="ECO:0007669"/>
    <property type="project" value="TreeGrafter"/>
</dbReference>